<proteinExistence type="predicted"/>
<dbReference type="Proteomes" id="UP001153709">
    <property type="component" value="Chromosome 2"/>
</dbReference>
<evidence type="ECO:0000256" key="1">
    <source>
        <dbReference type="SAM" id="SignalP"/>
    </source>
</evidence>
<keyword evidence="1" id="KW-0732">Signal</keyword>
<evidence type="ECO:0000313" key="2">
    <source>
        <dbReference type="EMBL" id="CAG9830571.1"/>
    </source>
</evidence>
<organism evidence="2 3">
    <name type="scientific">Diabrotica balteata</name>
    <name type="common">Banded cucumber beetle</name>
    <dbReference type="NCBI Taxonomy" id="107213"/>
    <lineage>
        <taxon>Eukaryota</taxon>
        <taxon>Metazoa</taxon>
        <taxon>Ecdysozoa</taxon>
        <taxon>Arthropoda</taxon>
        <taxon>Hexapoda</taxon>
        <taxon>Insecta</taxon>
        <taxon>Pterygota</taxon>
        <taxon>Neoptera</taxon>
        <taxon>Endopterygota</taxon>
        <taxon>Coleoptera</taxon>
        <taxon>Polyphaga</taxon>
        <taxon>Cucujiformia</taxon>
        <taxon>Chrysomeloidea</taxon>
        <taxon>Chrysomelidae</taxon>
        <taxon>Galerucinae</taxon>
        <taxon>Diabroticina</taxon>
        <taxon>Diabroticites</taxon>
        <taxon>Diabrotica</taxon>
    </lineage>
</organism>
<dbReference type="OrthoDB" id="6687237at2759"/>
<sequence length="421" mass="48311">MLFVILTILACVSHGEIFFNTDDNSTIQNYDNEPTYNIYKWVQQLQLQTCVFVGIGLKYYALFVENVNYKQNNTIKSTNYFLGICHYSTLETWNLCSNSLAKTRRHKCTFKLKPGVYQSRVHRRFCDFKVMIKNKDCSCMSSILQENLYKVRGFPMCYIPPLPYSICKYNVCGLSKCSSLTVENSVYSVRCDVACMTGNPFCEGPMHRSSAPPKINSHWSKWSHQEIAVADASESRPSRTSSEPSTSKKLHSVATCINNYRNSKGLDCLGPGTGCCPPNSSNCVCETDELQGGLVLKRSYELQIKRRRNPSFKIQRPFKRNTREYKRLLRDTSNNMDDDEEDDEDLDEDIVLEEDTTETTPSTTEYLEKEELEEEVGKDLQDRITLIRKNNNSTKSGGTKFKCVSEKFISWLLFTLVFAFL</sequence>
<accession>A0A9N9SYM2</accession>
<feature type="signal peptide" evidence="1">
    <location>
        <begin position="1"/>
        <end position="15"/>
    </location>
</feature>
<gene>
    <name evidence="2" type="ORF">DIABBA_LOCUS4266</name>
</gene>
<feature type="chain" id="PRO_5040426789" evidence="1">
    <location>
        <begin position="16"/>
        <end position="421"/>
    </location>
</feature>
<name>A0A9N9SYM2_DIABA</name>
<keyword evidence="3" id="KW-1185">Reference proteome</keyword>
<dbReference type="EMBL" id="OU898277">
    <property type="protein sequence ID" value="CAG9830571.1"/>
    <property type="molecule type" value="Genomic_DNA"/>
</dbReference>
<protein>
    <submittedName>
        <fullName evidence="2">Uncharacterized protein</fullName>
    </submittedName>
</protein>
<dbReference type="AlphaFoldDB" id="A0A9N9SYM2"/>
<evidence type="ECO:0000313" key="3">
    <source>
        <dbReference type="Proteomes" id="UP001153709"/>
    </source>
</evidence>
<reference evidence="2" key="1">
    <citation type="submission" date="2022-01" db="EMBL/GenBank/DDBJ databases">
        <authorList>
            <person name="King R."/>
        </authorList>
    </citation>
    <scope>NUCLEOTIDE SEQUENCE</scope>
</reference>